<accession>A0A286GVI8</accession>
<proteinExistence type="predicted"/>
<dbReference type="PANTHER" id="PTHR12192:SF2">
    <property type="entry name" value="GLUTATHIONE-SPECIFIC GAMMA-GLUTAMYLCYCLOTRANSFERASE 2"/>
    <property type="match status" value="1"/>
</dbReference>
<keyword evidence="2" id="KW-0456">Lyase</keyword>
<dbReference type="EC" id="4.3.2.7" evidence="1"/>
<dbReference type="InterPro" id="IPR013024">
    <property type="entry name" value="GGCT-like"/>
</dbReference>
<dbReference type="AlphaFoldDB" id="A0A286GVI8"/>
<protein>
    <recommendedName>
        <fullName evidence="1">glutathione-specific gamma-glutamylcyclotransferase</fullName>
        <ecNumber evidence="1">4.3.2.7</ecNumber>
    </recommendedName>
</protein>
<dbReference type="InterPro" id="IPR006840">
    <property type="entry name" value="ChaC"/>
</dbReference>
<dbReference type="SUPFAM" id="SSF110857">
    <property type="entry name" value="Gamma-glutamyl cyclotransferase-like"/>
    <property type="match status" value="1"/>
</dbReference>
<dbReference type="InterPro" id="IPR036568">
    <property type="entry name" value="GGCT-like_sf"/>
</dbReference>
<keyword evidence="4" id="KW-1185">Reference proteome</keyword>
<evidence type="ECO:0000256" key="1">
    <source>
        <dbReference type="ARBA" id="ARBA00012344"/>
    </source>
</evidence>
<dbReference type="EMBL" id="OCNJ01000008">
    <property type="protein sequence ID" value="SOD99139.1"/>
    <property type="molecule type" value="Genomic_DNA"/>
</dbReference>
<dbReference type="GO" id="GO:0006751">
    <property type="term" value="P:glutathione catabolic process"/>
    <property type="evidence" value="ECO:0007669"/>
    <property type="project" value="InterPro"/>
</dbReference>
<evidence type="ECO:0000313" key="4">
    <source>
        <dbReference type="Proteomes" id="UP000219621"/>
    </source>
</evidence>
<gene>
    <name evidence="3" type="ORF">SAMN05421508_108233</name>
</gene>
<name>A0A286GVI8_9PROT</name>
<sequence>MSLTRDSIRDGVLQRMIEESGCPIRLTTEAERHASILAMLGGRRTPPEDVWVFGYGSLIWNPAFHFAERRLGTLHGWHRRFCLWTPLGRGTPECPGLVLGLDRGGACRGVAFRVRAAEAWEELDIVWRREMVSDGYLPRWTRVRTDAGEVRAIAFTINREAARYAGKLSVPEAASVIARATGRLGTCAQYLLSTVEHLEDLGIPDRRLRALRDHVVAATEQSPAASAAGAE</sequence>
<dbReference type="Gene3D" id="3.10.490.10">
    <property type="entry name" value="Gamma-glutamyl cyclotransferase-like"/>
    <property type="match status" value="1"/>
</dbReference>
<dbReference type="PANTHER" id="PTHR12192">
    <property type="entry name" value="CATION TRANSPORT PROTEIN CHAC-RELATED"/>
    <property type="match status" value="1"/>
</dbReference>
<organism evidence="3 4">
    <name type="scientific">Caenispirillum bisanense</name>
    <dbReference type="NCBI Taxonomy" id="414052"/>
    <lineage>
        <taxon>Bacteria</taxon>
        <taxon>Pseudomonadati</taxon>
        <taxon>Pseudomonadota</taxon>
        <taxon>Alphaproteobacteria</taxon>
        <taxon>Rhodospirillales</taxon>
        <taxon>Novispirillaceae</taxon>
        <taxon>Caenispirillum</taxon>
    </lineage>
</organism>
<dbReference type="CDD" id="cd06661">
    <property type="entry name" value="GGCT_like"/>
    <property type="match status" value="1"/>
</dbReference>
<dbReference type="Pfam" id="PF04752">
    <property type="entry name" value="ChaC"/>
    <property type="match status" value="1"/>
</dbReference>
<evidence type="ECO:0000256" key="2">
    <source>
        <dbReference type="ARBA" id="ARBA00023239"/>
    </source>
</evidence>
<dbReference type="RefSeq" id="WP_097280623.1">
    <property type="nucleotide sequence ID" value="NZ_OCNJ01000008.1"/>
</dbReference>
<dbReference type="GO" id="GO:0005737">
    <property type="term" value="C:cytoplasm"/>
    <property type="evidence" value="ECO:0007669"/>
    <property type="project" value="TreeGrafter"/>
</dbReference>
<reference evidence="3 4" key="1">
    <citation type="submission" date="2017-09" db="EMBL/GenBank/DDBJ databases">
        <authorList>
            <person name="Ehlers B."/>
            <person name="Leendertz F.H."/>
        </authorList>
    </citation>
    <scope>NUCLEOTIDE SEQUENCE [LARGE SCALE GENOMIC DNA]</scope>
    <source>
        <strain evidence="3 4">USBA 140</strain>
    </source>
</reference>
<dbReference type="Proteomes" id="UP000219621">
    <property type="component" value="Unassembled WGS sequence"/>
</dbReference>
<dbReference type="OrthoDB" id="9795692at2"/>
<evidence type="ECO:0000313" key="3">
    <source>
        <dbReference type="EMBL" id="SOD99139.1"/>
    </source>
</evidence>
<dbReference type="GO" id="GO:0061928">
    <property type="term" value="F:glutathione specific gamma-glutamylcyclotransferase activity"/>
    <property type="evidence" value="ECO:0007669"/>
    <property type="project" value="UniProtKB-EC"/>
</dbReference>